<protein>
    <submittedName>
        <fullName evidence="4">DUF805 domain-containing protein</fullName>
    </submittedName>
</protein>
<reference evidence="4 5" key="3">
    <citation type="journal article" date="2021" name="Int. J. Food Microbiol.">
        <title>Safety demonstration of a microbial species for use in the food chain: Weissella confusa.</title>
        <authorList>
            <person name="Bourdichon F."/>
            <person name="Patrone V."/>
            <person name="Fontana A."/>
            <person name="Milani G."/>
            <person name="Morelli L."/>
        </authorList>
    </citation>
    <scope>NUCLEOTIDE SEQUENCE [LARGE SCALE GENOMIC DNA]</scope>
    <source>
        <strain evidence="3">CCUG 30943</strain>
        <strain evidence="4 5">CCUG 43002</strain>
    </source>
</reference>
<organism evidence="4 5">
    <name type="scientific">Weissella confusa</name>
    <name type="common">Lactobacillus confusus</name>
    <dbReference type="NCBI Taxonomy" id="1583"/>
    <lineage>
        <taxon>Bacteria</taxon>
        <taxon>Bacillati</taxon>
        <taxon>Bacillota</taxon>
        <taxon>Bacilli</taxon>
        <taxon>Lactobacillales</taxon>
        <taxon>Lactobacillaceae</taxon>
        <taxon>Weissella</taxon>
    </lineage>
</organism>
<dbReference type="PANTHER" id="PTHR34980:SF2">
    <property type="entry name" value="INNER MEMBRANE PROTEIN YHAH-RELATED"/>
    <property type="match status" value="1"/>
</dbReference>
<accession>A0A0R2F240</accession>
<dbReference type="EMBL" id="JAAOCP010000003">
    <property type="protein sequence ID" value="MBJ7638336.1"/>
    <property type="molecule type" value="Genomic_DNA"/>
</dbReference>
<keyword evidence="1" id="KW-1133">Transmembrane helix</keyword>
<dbReference type="OrthoDB" id="2149224at2"/>
<proteinExistence type="predicted"/>
<evidence type="ECO:0000313" key="3">
    <source>
        <dbReference type="EMBL" id="MBJ7632687.1"/>
    </source>
</evidence>
<dbReference type="RefSeq" id="WP_003608749.1">
    <property type="nucleotide sequence ID" value="NZ_BJZE01000006.1"/>
</dbReference>
<dbReference type="Proteomes" id="UP000808038">
    <property type="component" value="Unassembled WGS sequence"/>
</dbReference>
<dbReference type="Proteomes" id="UP000650485">
    <property type="component" value="Unassembled WGS sequence"/>
</dbReference>
<dbReference type="InterPro" id="IPR008523">
    <property type="entry name" value="DUF805"/>
</dbReference>
<evidence type="ECO:0000313" key="5">
    <source>
        <dbReference type="Proteomes" id="UP000728106"/>
    </source>
</evidence>
<reference evidence="2" key="2">
    <citation type="submission" date="2020-08" db="EMBL/GenBank/DDBJ databases">
        <title>Complete genome sequence of Weissella confusa strain FS54 provides insights into metabolic potential.</title>
        <authorList>
            <person name="Fhoula I."/>
            <person name="Najjari A."/>
            <person name="Lekired A."/>
            <person name="Bessrour-Aouam N."/>
            <person name="Jaballah S."/>
            <person name="Klibi N."/>
            <person name="Ouzari H.-I."/>
        </authorList>
    </citation>
    <scope>NUCLEOTIDE SEQUENCE</scope>
    <source>
        <strain evidence="2">FS54</strain>
    </source>
</reference>
<dbReference type="EMBL" id="JACSZT010000007">
    <property type="protein sequence ID" value="MBC6498820.1"/>
    <property type="molecule type" value="Genomic_DNA"/>
</dbReference>
<dbReference type="GeneID" id="57978195"/>
<dbReference type="GO" id="GO:0005886">
    <property type="term" value="C:plasma membrane"/>
    <property type="evidence" value="ECO:0007669"/>
    <property type="project" value="TreeGrafter"/>
</dbReference>
<reference evidence="4" key="1">
    <citation type="submission" date="2020-02" db="EMBL/GenBank/DDBJ databases">
        <authorList>
            <person name="Fontana A."/>
            <person name="Patrone V."/>
            <person name="Morelli L."/>
        </authorList>
    </citation>
    <scope>NUCLEOTIDE SEQUENCE</scope>
    <source>
        <strain evidence="3">CCUG 30943</strain>
        <strain evidence="4">CCUG 43002</strain>
    </source>
</reference>
<comment type="caution">
    <text evidence="4">The sequence shown here is derived from an EMBL/GenBank/DDBJ whole genome shotgun (WGS) entry which is preliminary data.</text>
</comment>
<feature type="transmembrane region" description="Helical" evidence="1">
    <location>
        <begin position="121"/>
        <end position="141"/>
    </location>
</feature>
<evidence type="ECO:0000313" key="2">
    <source>
        <dbReference type="EMBL" id="MBC6498820.1"/>
    </source>
</evidence>
<feature type="transmembrane region" description="Helical" evidence="1">
    <location>
        <begin position="68"/>
        <end position="87"/>
    </location>
</feature>
<dbReference type="AlphaFoldDB" id="A0A0R2F240"/>
<dbReference type="Proteomes" id="UP000728106">
    <property type="component" value="Unassembled WGS sequence"/>
</dbReference>
<keyword evidence="1" id="KW-0472">Membrane</keyword>
<keyword evidence="5" id="KW-1185">Reference proteome</keyword>
<name>A0A0R2F240_WEICO</name>
<evidence type="ECO:0000256" key="1">
    <source>
        <dbReference type="SAM" id="Phobius"/>
    </source>
</evidence>
<dbReference type="EMBL" id="JAAOCX010000006">
    <property type="protein sequence ID" value="MBJ7632687.1"/>
    <property type="molecule type" value="Genomic_DNA"/>
</dbReference>
<dbReference type="PANTHER" id="PTHR34980">
    <property type="entry name" value="INNER MEMBRANE PROTEIN-RELATED-RELATED"/>
    <property type="match status" value="1"/>
</dbReference>
<evidence type="ECO:0000313" key="4">
    <source>
        <dbReference type="EMBL" id="MBJ7638336.1"/>
    </source>
</evidence>
<sequence>MTTMTAAFQGFWKHIFDFKGRTTRKDYFLNVLWQAVWLGMIALLLALFSNNLLVHLSASVDNTGLTAVGVLFFVSVLAIAVPSLSLMVRRFNDIGLNYWGWKMIVVVLGLSLMPFGHSVTWVHYAVSAVIFVLALVGTDGLKNVPIIGGRIK</sequence>
<feature type="transmembrane region" description="Helical" evidence="1">
    <location>
        <begin position="99"/>
        <end position="115"/>
    </location>
</feature>
<feature type="transmembrane region" description="Helical" evidence="1">
    <location>
        <begin position="27"/>
        <end position="48"/>
    </location>
</feature>
<gene>
    <name evidence="2" type="ORF">H7R52_09035</name>
    <name evidence="4" type="ORF">HAU20_02895</name>
    <name evidence="3" type="ORF">HAU43_06270</name>
</gene>
<dbReference type="Pfam" id="PF05656">
    <property type="entry name" value="DUF805"/>
    <property type="match status" value="1"/>
</dbReference>
<keyword evidence="1" id="KW-0812">Transmembrane</keyword>